<keyword evidence="2" id="KW-1185">Reference proteome</keyword>
<dbReference type="RefSeq" id="WP_193082235.1">
    <property type="nucleotide sequence ID" value="NZ_CP045201.1"/>
</dbReference>
<accession>A0A7L9WK30</accession>
<dbReference type="KEGG" id="pshq:F3W81_03225"/>
<dbReference type="AlphaFoldDB" id="A0A7L9WK30"/>
<dbReference type="Proteomes" id="UP000594118">
    <property type="component" value="Chromosome"/>
</dbReference>
<evidence type="ECO:0000313" key="2">
    <source>
        <dbReference type="Proteomes" id="UP000594118"/>
    </source>
</evidence>
<gene>
    <name evidence="1" type="ORF">F3W81_03225</name>
</gene>
<organism evidence="1 2">
    <name type="scientific">Pseudooceanicola spongiae</name>
    <dbReference type="NCBI Taxonomy" id="2613965"/>
    <lineage>
        <taxon>Bacteria</taxon>
        <taxon>Pseudomonadati</taxon>
        <taxon>Pseudomonadota</taxon>
        <taxon>Alphaproteobacteria</taxon>
        <taxon>Rhodobacterales</taxon>
        <taxon>Paracoccaceae</taxon>
        <taxon>Pseudooceanicola</taxon>
    </lineage>
</organism>
<proteinExistence type="predicted"/>
<dbReference type="EMBL" id="CP045201">
    <property type="protein sequence ID" value="QOL79918.1"/>
    <property type="molecule type" value="Genomic_DNA"/>
</dbReference>
<evidence type="ECO:0000313" key="1">
    <source>
        <dbReference type="EMBL" id="QOL79918.1"/>
    </source>
</evidence>
<sequence length="343" mass="35516">MALGLGLGGGAFAATPEQVALAAPALRLAVLGDGGLSDGGLSAQARPVARALLQRLGYGAAAPGLMQYRWGVAPVLTYDPNINGGYADSTVLLGGLNFALSPALVGRSGLMGGLRADTEATFGLSGRVALDLAARGRMVRALSEDSVKSEASARLCLRRMGRALTEVRGCIDRTIARTQLSASAQTGVELGLSHPFVASQALAEAGVFLRHQRVSSGGRFGQWQAGGALTRIGPAGVRLDLGAALGAPVADHAVMRQRVTLGVLARVLGDWTRLSLGAEQRRGGVFLGTPRQEIATSLSLQRSFAWRGRADRRLDVTVTATRVAAGQALLNRQGISVDVGMSF</sequence>
<protein>
    <submittedName>
        <fullName evidence="1">Uncharacterized protein</fullName>
    </submittedName>
</protein>
<reference evidence="1 2" key="1">
    <citation type="submission" date="2019-10" db="EMBL/GenBank/DDBJ databases">
        <title>Pseudopuniceibacterium sp. HQ09 islated from Antarctica.</title>
        <authorList>
            <person name="Liao L."/>
            <person name="Su S."/>
            <person name="Chen B."/>
            <person name="Yu Y."/>
        </authorList>
    </citation>
    <scope>NUCLEOTIDE SEQUENCE [LARGE SCALE GENOMIC DNA]</scope>
    <source>
        <strain evidence="1 2">HQ09</strain>
    </source>
</reference>
<name>A0A7L9WK30_9RHOB</name>